<name>A0ABT6AT81_9BURK</name>
<dbReference type="PRINTS" id="PR00415">
    <property type="entry name" value="ACONITASE"/>
</dbReference>
<keyword evidence="8" id="KW-0004">4Fe-4S</keyword>
<evidence type="ECO:0000313" key="16">
    <source>
        <dbReference type="EMBL" id="MDF3835837.1"/>
    </source>
</evidence>
<sequence>MHTSPRNIIEKIWDEHVVARMEGDQALLHIDRVFLHDRAGPRVFSGLEEAGHRVAHPGLVFGTMDHIVDTLPGRGDDTLVRGGRTFIEAFRASSRRAGIRLFDLGDPRQGIAHVVSPELAIALPGSTMVCCDSHTCTAGGIGALAWGIGTTEGEHAVATQCLVRSRPKTMRVLFHGRIAPGVSAKDMVLALIGRYGAGGGDGHAIEFAGEAVRALEVEGRLTLCNMAVEFGAWTGLVAPDARTAQWLAGRAFAPRGAAWDAAVSHWLALASDEGARWDRQLDVDCSRLAPQVTWGTNPGQVTAVDGAVPRAADGDAGRALDYMALQAGQRLQGIPIDAAFIGSCTNSRLPDLRAAAQVVRGRRVAPGVKAIVVPGSTGVKHAAEAEGLDRVFVEAGFEWRESGCSLCFFAGGDNFDQPGKPGRRVITSTNRNFEGRQGPGVRSHLASPATVAASAIAGCIADPRPLLGEGR</sequence>
<comment type="pathway">
    <text evidence="4">Amino-acid biosynthesis; L-leucine biosynthesis; L-leucine from 3-methyl-2-oxobutanoate: step 2/4.</text>
</comment>
<feature type="domain" description="Aconitase/3-isopropylmalate dehydratase large subunit alpha/beta/alpha" evidence="15">
    <location>
        <begin position="10"/>
        <end position="458"/>
    </location>
</feature>
<accession>A0ABT6AT81</accession>
<gene>
    <name evidence="16" type="ORF">P3W85_23210</name>
</gene>
<evidence type="ECO:0000313" key="17">
    <source>
        <dbReference type="Proteomes" id="UP001216674"/>
    </source>
</evidence>
<keyword evidence="17" id="KW-1185">Reference proteome</keyword>
<evidence type="ECO:0000256" key="13">
    <source>
        <dbReference type="ARBA" id="ARBA00023239"/>
    </source>
</evidence>
<dbReference type="SUPFAM" id="SSF53732">
    <property type="entry name" value="Aconitase iron-sulfur domain"/>
    <property type="match status" value="1"/>
</dbReference>
<dbReference type="Proteomes" id="UP001216674">
    <property type="component" value="Unassembled WGS sequence"/>
</dbReference>
<dbReference type="EMBL" id="JARJLM010000389">
    <property type="protein sequence ID" value="MDF3835837.1"/>
    <property type="molecule type" value="Genomic_DNA"/>
</dbReference>
<dbReference type="InterPro" id="IPR018136">
    <property type="entry name" value="Aconitase_4Fe-4S_BS"/>
</dbReference>
<evidence type="ECO:0000256" key="14">
    <source>
        <dbReference type="ARBA" id="ARBA00023304"/>
    </source>
</evidence>
<evidence type="ECO:0000256" key="10">
    <source>
        <dbReference type="ARBA" id="ARBA00022723"/>
    </source>
</evidence>
<dbReference type="InterPro" id="IPR001030">
    <property type="entry name" value="Acoase/IPM_deHydtase_lsu_aba"/>
</dbReference>
<organism evidence="16 17">
    <name type="scientific">Cupriavidus basilensis</name>
    <dbReference type="NCBI Taxonomy" id="68895"/>
    <lineage>
        <taxon>Bacteria</taxon>
        <taxon>Pseudomonadati</taxon>
        <taxon>Pseudomonadota</taxon>
        <taxon>Betaproteobacteria</taxon>
        <taxon>Burkholderiales</taxon>
        <taxon>Burkholderiaceae</taxon>
        <taxon>Cupriavidus</taxon>
    </lineage>
</organism>
<keyword evidence="14" id="KW-0100">Branched-chain amino acid biosynthesis</keyword>
<dbReference type="NCBIfam" id="NF009116">
    <property type="entry name" value="PRK12466.1"/>
    <property type="match status" value="1"/>
</dbReference>
<evidence type="ECO:0000256" key="8">
    <source>
        <dbReference type="ARBA" id="ARBA00022485"/>
    </source>
</evidence>
<keyword evidence="9" id="KW-0028">Amino-acid biosynthesis</keyword>
<dbReference type="RefSeq" id="WP_276266501.1">
    <property type="nucleotide sequence ID" value="NZ_JARJLM010000389.1"/>
</dbReference>
<dbReference type="EC" id="4.2.1.33" evidence="6"/>
<evidence type="ECO:0000256" key="12">
    <source>
        <dbReference type="ARBA" id="ARBA00023014"/>
    </source>
</evidence>
<evidence type="ECO:0000256" key="5">
    <source>
        <dbReference type="ARBA" id="ARBA00011271"/>
    </source>
</evidence>
<evidence type="ECO:0000256" key="4">
    <source>
        <dbReference type="ARBA" id="ARBA00004729"/>
    </source>
</evidence>
<dbReference type="Pfam" id="PF00330">
    <property type="entry name" value="Aconitase"/>
    <property type="match status" value="1"/>
</dbReference>
<keyword evidence="11" id="KW-0408">Iron</keyword>
<evidence type="ECO:0000256" key="7">
    <source>
        <dbReference type="ARBA" id="ARBA00022430"/>
    </source>
</evidence>
<comment type="catalytic activity">
    <reaction evidence="1">
        <text>(2R,3S)-3-isopropylmalate = (2S)-2-isopropylmalate</text>
        <dbReference type="Rhea" id="RHEA:32287"/>
        <dbReference type="ChEBI" id="CHEBI:1178"/>
        <dbReference type="ChEBI" id="CHEBI:35121"/>
        <dbReference type="EC" id="4.2.1.33"/>
    </reaction>
</comment>
<evidence type="ECO:0000256" key="6">
    <source>
        <dbReference type="ARBA" id="ARBA00011998"/>
    </source>
</evidence>
<dbReference type="InterPro" id="IPR036008">
    <property type="entry name" value="Aconitase_4Fe-4S_dom"/>
</dbReference>
<keyword evidence="13" id="KW-0456">Lyase</keyword>
<reference evidence="16 17" key="1">
    <citation type="submission" date="2023-03" db="EMBL/GenBank/DDBJ databases">
        <title>Draft assemblies of triclosan tolerant bacteria isolated from returned activated sludge.</title>
        <authorList>
            <person name="Van Hamelsveld S."/>
        </authorList>
    </citation>
    <scope>NUCLEOTIDE SEQUENCE [LARGE SCALE GENOMIC DNA]</scope>
    <source>
        <strain evidence="16 17">GW210010_S58</strain>
    </source>
</reference>
<protein>
    <recommendedName>
        <fullName evidence="6">3-isopropylmalate dehydratase</fullName>
        <ecNumber evidence="6">4.2.1.33</ecNumber>
    </recommendedName>
</protein>
<dbReference type="PANTHER" id="PTHR43822">
    <property type="entry name" value="HOMOACONITASE, MITOCHONDRIAL-RELATED"/>
    <property type="match status" value="1"/>
</dbReference>
<dbReference type="InterPro" id="IPR050067">
    <property type="entry name" value="IPM_dehydratase_rel_enz"/>
</dbReference>
<dbReference type="PANTHER" id="PTHR43822:SF9">
    <property type="entry name" value="3-ISOPROPYLMALATE DEHYDRATASE"/>
    <property type="match status" value="1"/>
</dbReference>
<evidence type="ECO:0000256" key="11">
    <source>
        <dbReference type="ARBA" id="ARBA00023004"/>
    </source>
</evidence>
<evidence type="ECO:0000259" key="15">
    <source>
        <dbReference type="Pfam" id="PF00330"/>
    </source>
</evidence>
<evidence type="ECO:0000256" key="3">
    <source>
        <dbReference type="ARBA" id="ARBA00002695"/>
    </source>
</evidence>
<dbReference type="InterPro" id="IPR015931">
    <property type="entry name" value="Acnase/IPM_dHydase_lsu_aba_1/3"/>
</dbReference>
<evidence type="ECO:0000256" key="9">
    <source>
        <dbReference type="ARBA" id="ARBA00022605"/>
    </source>
</evidence>
<keyword evidence="7" id="KW-0432">Leucine biosynthesis</keyword>
<evidence type="ECO:0000256" key="2">
    <source>
        <dbReference type="ARBA" id="ARBA00001966"/>
    </source>
</evidence>
<evidence type="ECO:0000256" key="1">
    <source>
        <dbReference type="ARBA" id="ARBA00000491"/>
    </source>
</evidence>
<dbReference type="PROSITE" id="PS00450">
    <property type="entry name" value="ACONITASE_1"/>
    <property type="match status" value="1"/>
</dbReference>
<dbReference type="Gene3D" id="3.30.499.10">
    <property type="entry name" value="Aconitase, domain 3"/>
    <property type="match status" value="2"/>
</dbReference>
<comment type="subunit">
    <text evidence="5">Heterodimer of LeuC and LeuD.</text>
</comment>
<comment type="cofactor">
    <cofactor evidence="2">
        <name>[4Fe-4S] cluster</name>
        <dbReference type="ChEBI" id="CHEBI:49883"/>
    </cofactor>
</comment>
<comment type="function">
    <text evidence="3">Catalyzes the isomerization between 2-isopropylmalate and 3-isopropylmalate, via the formation of 2-isopropylmaleate.</text>
</comment>
<keyword evidence="10" id="KW-0479">Metal-binding</keyword>
<dbReference type="NCBIfam" id="NF004016">
    <property type="entry name" value="PRK05478.1"/>
    <property type="match status" value="1"/>
</dbReference>
<keyword evidence="12" id="KW-0411">Iron-sulfur</keyword>
<proteinExistence type="predicted"/>
<comment type="caution">
    <text evidence="16">The sequence shown here is derived from an EMBL/GenBank/DDBJ whole genome shotgun (WGS) entry which is preliminary data.</text>
</comment>